<comment type="caution">
    <text evidence="5">The sequence shown here is derived from an EMBL/GenBank/DDBJ whole genome shotgun (WGS) entry which is preliminary data.</text>
</comment>
<feature type="topological domain" description="Cytoplasmic" evidence="2">
    <location>
        <begin position="21"/>
        <end position="397"/>
    </location>
</feature>
<dbReference type="AlphaFoldDB" id="A0A369YGI6"/>
<reference evidence="5 6" key="1">
    <citation type="submission" date="2018-05" db="EMBL/GenBank/DDBJ databases">
        <title>Draft Genome Sequences for a Diverse set of 7 Haemophilus Species.</title>
        <authorList>
            <person name="Nichols M."/>
            <person name="Topaz N."/>
            <person name="Wang X."/>
            <person name="Wang X."/>
            <person name="Boxrud D."/>
        </authorList>
    </citation>
    <scope>NUCLEOTIDE SEQUENCE [LARGE SCALE GENOMIC DNA]</scope>
    <source>
        <strain evidence="5 6">C2002001239</strain>
    </source>
</reference>
<dbReference type="InterPro" id="IPR019734">
    <property type="entry name" value="TPR_rpt"/>
</dbReference>
<evidence type="ECO:0000256" key="3">
    <source>
        <dbReference type="PROSITE-ProRule" id="PRU00339"/>
    </source>
</evidence>
<evidence type="ECO:0000259" key="4">
    <source>
        <dbReference type="Pfam" id="PF18073"/>
    </source>
</evidence>
<feature type="binding site" evidence="2">
    <location>
        <position position="364"/>
    </location>
    <ligand>
        <name>Fe cation</name>
        <dbReference type="ChEBI" id="CHEBI:24875"/>
    </ligand>
</feature>
<keyword evidence="1 2" id="KW-0479">Metal-binding</keyword>
<evidence type="ECO:0000313" key="5">
    <source>
        <dbReference type="EMBL" id="RDE72958.1"/>
    </source>
</evidence>
<feature type="repeat" description="TPR" evidence="3">
    <location>
        <begin position="221"/>
        <end position="254"/>
    </location>
</feature>
<dbReference type="NCBIfam" id="NF008756">
    <property type="entry name" value="PRK11788.1-4"/>
    <property type="match status" value="1"/>
</dbReference>
<keyword evidence="2" id="KW-0677">Repeat</keyword>
<feature type="binding site" evidence="2">
    <location>
        <position position="378"/>
    </location>
    <ligand>
        <name>Fe cation</name>
        <dbReference type="ChEBI" id="CHEBI:24875"/>
    </ligand>
</feature>
<dbReference type="SUPFAM" id="SSF48452">
    <property type="entry name" value="TPR-like"/>
    <property type="match status" value="1"/>
</dbReference>
<gene>
    <name evidence="2" type="primary">lapB</name>
    <name evidence="5" type="ORF">DPV93_02405</name>
</gene>
<keyword evidence="2" id="KW-0997">Cell inner membrane</keyword>
<sequence>MLELLFLLLPIAALYGWYMGQRSVKKDQETLQNKFSRDYVTGLNFLLSNQQEKAVDVFLSMLQKQETENQIANDSQFEAELTLGNLFRSRGEVDKALRLHQGLDASPDYSFEQKLLAKQQLANDFMAAGFYDRAENYYILLLDEPDFAVNSLTQLSRIYQKTKEWQKAINVSEKLLRIQPDADKTPLAHYYCEYAQAVKIDNEFAFVDSLKKALSYLPTCSRASILLGDYHLQKEQYRTALDYYENILNQDSDYISEVLGKIRECYVAFNDPVNYELFLIRANQIKHNSNIDIALTEFIEERDGTKAAQAKLYQQVSQYPNMLTFHRFIRYQMDDAEEGNGKESLSLLHKMVGEHIKKGFHYRCLNCGYQSYRLNWHCPSCRHWETIKPVSSIDTTI</sequence>
<comment type="subcellular location">
    <subcellularLocation>
        <location evidence="2">Cell inner membrane</location>
        <topology evidence="2">Single-pass membrane protein</topology>
        <orientation evidence="2">Cytoplasmic side</orientation>
    </subcellularLocation>
</comment>
<dbReference type="InterPro" id="IPR011990">
    <property type="entry name" value="TPR-like_helical_dom_sf"/>
</dbReference>
<dbReference type="Proteomes" id="UP000253872">
    <property type="component" value="Unassembled WGS sequence"/>
</dbReference>
<evidence type="ECO:0000256" key="1">
    <source>
        <dbReference type="ARBA" id="ARBA00022723"/>
    </source>
</evidence>
<dbReference type="SMART" id="SM00028">
    <property type="entry name" value="TPR"/>
    <property type="match status" value="3"/>
</dbReference>
<dbReference type="STRING" id="1035839.GCA_000238795_01546"/>
<keyword evidence="2" id="KW-1003">Cell membrane</keyword>
<dbReference type="Gene3D" id="1.25.40.10">
    <property type="entry name" value="Tetratricopeptide repeat domain"/>
    <property type="match status" value="2"/>
</dbReference>
<comment type="function">
    <text evidence="2">Modulates cellular lipopolysaccharide (LPS) levels by regulating LpxC, which is involved in lipid A biosynthesis. May act by modulating the proteolytic activity of FtsH towards LpxC. May also coordinate assembly of proteins involved in LPS synthesis at the plasma membrane.</text>
</comment>
<keyword evidence="2" id="KW-1133">Transmembrane helix</keyword>
<dbReference type="EMBL" id="QEPN01000002">
    <property type="protein sequence ID" value="RDE72958.1"/>
    <property type="molecule type" value="Genomic_DNA"/>
</dbReference>
<dbReference type="GO" id="GO:0009898">
    <property type="term" value="C:cytoplasmic side of plasma membrane"/>
    <property type="evidence" value="ECO:0007669"/>
    <property type="project" value="UniProtKB-UniRule"/>
</dbReference>
<dbReference type="GO" id="GO:0046890">
    <property type="term" value="P:regulation of lipid biosynthetic process"/>
    <property type="evidence" value="ECO:0007669"/>
    <property type="project" value="UniProtKB-UniRule"/>
</dbReference>
<feature type="binding site" evidence="2">
    <location>
        <position position="381"/>
    </location>
    <ligand>
        <name>Fe cation</name>
        <dbReference type="ChEBI" id="CHEBI:24875"/>
    </ligand>
</feature>
<keyword evidence="2" id="KW-0812">Transmembrane</keyword>
<feature type="binding site" evidence="2">
    <location>
        <position position="367"/>
    </location>
    <ligand>
        <name>Fe cation</name>
        <dbReference type="ChEBI" id="CHEBI:24875"/>
    </ligand>
</feature>
<dbReference type="GO" id="GO:0008653">
    <property type="term" value="P:lipopolysaccharide metabolic process"/>
    <property type="evidence" value="ECO:0007669"/>
    <property type="project" value="InterPro"/>
</dbReference>
<name>A0A369YGI6_9PAST</name>
<protein>
    <recommendedName>
        <fullName evidence="2">Lipopolysaccharide assembly protein B</fullName>
    </recommendedName>
</protein>
<keyword evidence="2" id="KW-0472">Membrane</keyword>
<feature type="domain" description="LapB rubredoxin metal binding" evidence="4">
    <location>
        <begin position="362"/>
        <end position="389"/>
    </location>
</feature>
<feature type="repeat" description="TPR" evidence="3">
    <location>
        <begin position="149"/>
        <end position="182"/>
    </location>
</feature>
<organism evidence="5 6">
    <name type="scientific">Haemophilus sputorum</name>
    <dbReference type="NCBI Taxonomy" id="1078480"/>
    <lineage>
        <taxon>Bacteria</taxon>
        <taxon>Pseudomonadati</taxon>
        <taxon>Pseudomonadota</taxon>
        <taxon>Gammaproteobacteria</taxon>
        <taxon>Pasteurellales</taxon>
        <taxon>Pasteurellaceae</taxon>
        <taxon>Haemophilus</taxon>
    </lineage>
</organism>
<keyword evidence="2" id="KW-0408">Iron</keyword>
<evidence type="ECO:0000256" key="2">
    <source>
        <dbReference type="HAMAP-Rule" id="MF_00994"/>
    </source>
</evidence>
<dbReference type="NCBIfam" id="NF008753">
    <property type="entry name" value="PRK11788.1-1"/>
    <property type="match status" value="1"/>
</dbReference>
<accession>A0A369YGI6</accession>
<dbReference type="RefSeq" id="WP_111401915.1">
    <property type="nucleotide sequence ID" value="NZ_QEPN01000002.1"/>
</dbReference>
<dbReference type="NCBIfam" id="NF008757">
    <property type="entry name" value="PRK11788.1-5"/>
    <property type="match status" value="1"/>
</dbReference>
<dbReference type="InterPro" id="IPR041166">
    <property type="entry name" value="Rubredoxin_2"/>
</dbReference>
<keyword evidence="2 3" id="KW-0802">TPR repeat</keyword>
<proteinExistence type="inferred from homology"/>
<comment type="similarity">
    <text evidence="2">Belongs to the LapB family.</text>
</comment>
<dbReference type="Pfam" id="PF18073">
    <property type="entry name" value="Zn_ribbon_LapB"/>
    <property type="match status" value="1"/>
</dbReference>
<dbReference type="HAMAP" id="MF_00994">
    <property type="entry name" value="LPS_assembly_LapB"/>
    <property type="match status" value="1"/>
</dbReference>
<dbReference type="PROSITE" id="PS50005">
    <property type="entry name" value="TPR"/>
    <property type="match status" value="2"/>
</dbReference>
<evidence type="ECO:0000313" key="6">
    <source>
        <dbReference type="Proteomes" id="UP000253872"/>
    </source>
</evidence>
<dbReference type="InterPro" id="IPR030865">
    <property type="entry name" value="LapB"/>
</dbReference>
<dbReference type="GO" id="GO:0005506">
    <property type="term" value="F:iron ion binding"/>
    <property type="evidence" value="ECO:0007669"/>
    <property type="project" value="UniProtKB-UniRule"/>
</dbReference>